<dbReference type="CDD" id="cd01948">
    <property type="entry name" value="EAL"/>
    <property type="match status" value="1"/>
</dbReference>
<dbReference type="GO" id="GO:0071111">
    <property type="term" value="F:cyclic-guanylate-specific phosphodiesterase activity"/>
    <property type="evidence" value="ECO:0007669"/>
    <property type="project" value="InterPro"/>
</dbReference>
<dbReference type="Pfam" id="PF00563">
    <property type="entry name" value="EAL"/>
    <property type="match status" value="1"/>
</dbReference>
<dbReference type="AlphaFoldDB" id="A0A9X2CC40"/>
<name>A0A9X2CC40_9GAMM</name>
<evidence type="ECO:0000313" key="5">
    <source>
        <dbReference type="Proteomes" id="UP001139408"/>
    </source>
</evidence>
<keyword evidence="1" id="KW-0472">Membrane</keyword>
<accession>A0A9X2CC40</accession>
<dbReference type="SUPFAM" id="SSF141868">
    <property type="entry name" value="EAL domain-like"/>
    <property type="match status" value="1"/>
</dbReference>
<feature type="domain" description="GGDEF" evidence="3">
    <location>
        <begin position="248"/>
        <end position="379"/>
    </location>
</feature>
<dbReference type="InterPro" id="IPR001633">
    <property type="entry name" value="EAL_dom"/>
</dbReference>
<dbReference type="SMART" id="SM00052">
    <property type="entry name" value="EAL"/>
    <property type="match status" value="1"/>
</dbReference>
<dbReference type="EMBL" id="JAKILJ010000018">
    <property type="protein sequence ID" value="MCL1105518.1"/>
    <property type="molecule type" value="Genomic_DNA"/>
</dbReference>
<evidence type="ECO:0000256" key="1">
    <source>
        <dbReference type="SAM" id="Phobius"/>
    </source>
</evidence>
<reference evidence="4" key="1">
    <citation type="submission" date="2022-01" db="EMBL/GenBank/DDBJ databases">
        <title>Whole genome-based taxonomy of the Shewanellaceae.</title>
        <authorList>
            <person name="Martin-Rodriguez A.J."/>
        </authorList>
    </citation>
    <scope>NUCLEOTIDE SEQUENCE</scope>
    <source>
        <strain evidence="4">DSM 23803</strain>
    </source>
</reference>
<evidence type="ECO:0000313" key="4">
    <source>
        <dbReference type="EMBL" id="MCL1105518.1"/>
    </source>
</evidence>
<sequence length="632" mass="71719">MGLSKSFQMVLFIVFGLLIFRIYTVENNEVLEQGQIAQEHYQQYVQTYRHWAGSGEALYKKMAEDFTFQFFQFIHNTDSNLNYTHGSLKRPIDDFPSKIFNIQLGHIQTVGDARLQVRLDTASVLSSSFADLEQTAILLIGAYLLLMVLFALLVKLHRSRIKYAAEYINHIPELSFLALERSRFPGVLRPLGNELEVCRSQLKLSLDRVRKENEQLTKAAYQDPVSGFSTRQRFTQHLETLNKSEKQQYGVLIMIKAAELASINQLHGRAAGDDYLAKLATCIRKSVASFGVTECFRVSSGDFAVFIDSITLKEGEKCLEQLKVQLDEYAQSARSDSIAHAGMVPYKEGSEPLALMALADTAVSVAQTLGPNRYYQLEKLSGDEQHGDDHWKLTINDLIKHRSIHFYQQPIQPCNNQTDVYRELLARFTNADGKYLPTTTVIAMAERYGLNVELDQMIVIQTIKVLSQNPNLTGNMGVNISASSALQDNFISWLKDLLSKHRQIASRLVFELNEAGMQANLLSSRQFVSQMHKVGAKVAIERFGLGFTSFKFFREVRPDFIKLDSSYSDNIEQDNNNKFFVRMIVDIAKRISIRVIATGVEKQDEKLTLEKLLVDGLQGYYIAKPEVLVKKQ</sequence>
<keyword evidence="1" id="KW-0812">Transmembrane</keyword>
<gene>
    <name evidence="4" type="ORF">L2749_09640</name>
</gene>
<dbReference type="PANTHER" id="PTHR33121:SF79">
    <property type="entry name" value="CYCLIC DI-GMP PHOSPHODIESTERASE PDED-RELATED"/>
    <property type="match status" value="1"/>
</dbReference>
<dbReference type="SUPFAM" id="SSF55073">
    <property type="entry name" value="Nucleotide cyclase"/>
    <property type="match status" value="1"/>
</dbReference>
<dbReference type="InterPro" id="IPR000160">
    <property type="entry name" value="GGDEF_dom"/>
</dbReference>
<keyword evidence="1" id="KW-1133">Transmembrane helix</keyword>
<dbReference type="Proteomes" id="UP001139408">
    <property type="component" value="Unassembled WGS sequence"/>
</dbReference>
<dbReference type="InterPro" id="IPR029787">
    <property type="entry name" value="Nucleotide_cyclase"/>
</dbReference>
<dbReference type="SMART" id="SM00267">
    <property type="entry name" value="GGDEF"/>
    <property type="match status" value="1"/>
</dbReference>
<dbReference type="Gene3D" id="3.20.20.450">
    <property type="entry name" value="EAL domain"/>
    <property type="match status" value="1"/>
</dbReference>
<dbReference type="PROSITE" id="PS50883">
    <property type="entry name" value="EAL"/>
    <property type="match status" value="1"/>
</dbReference>
<keyword evidence="5" id="KW-1185">Reference proteome</keyword>
<evidence type="ECO:0000259" key="2">
    <source>
        <dbReference type="PROSITE" id="PS50883"/>
    </source>
</evidence>
<proteinExistence type="predicted"/>
<dbReference type="Gene3D" id="3.30.70.270">
    <property type="match status" value="1"/>
</dbReference>
<dbReference type="PANTHER" id="PTHR33121">
    <property type="entry name" value="CYCLIC DI-GMP PHOSPHODIESTERASE PDEF"/>
    <property type="match status" value="1"/>
</dbReference>
<protein>
    <submittedName>
        <fullName evidence="4">GGDEF domain-containing protein</fullName>
    </submittedName>
</protein>
<evidence type="ECO:0000259" key="3">
    <source>
        <dbReference type="PROSITE" id="PS50887"/>
    </source>
</evidence>
<dbReference type="InterPro" id="IPR035919">
    <property type="entry name" value="EAL_sf"/>
</dbReference>
<comment type="caution">
    <text evidence="4">The sequence shown here is derived from an EMBL/GenBank/DDBJ whole genome shotgun (WGS) entry which is preliminary data.</text>
</comment>
<dbReference type="PROSITE" id="PS50887">
    <property type="entry name" value="GGDEF"/>
    <property type="match status" value="1"/>
</dbReference>
<organism evidence="4 5">
    <name type="scientific">Shewanella algicola</name>
    <dbReference type="NCBI Taxonomy" id="640633"/>
    <lineage>
        <taxon>Bacteria</taxon>
        <taxon>Pseudomonadati</taxon>
        <taxon>Pseudomonadota</taxon>
        <taxon>Gammaproteobacteria</taxon>
        <taxon>Alteromonadales</taxon>
        <taxon>Shewanellaceae</taxon>
        <taxon>Shewanella</taxon>
    </lineage>
</organism>
<dbReference type="InterPro" id="IPR043128">
    <property type="entry name" value="Rev_trsase/Diguanyl_cyclase"/>
</dbReference>
<feature type="domain" description="EAL" evidence="2">
    <location>
        <begin position="388"/>
        <end position="632"/>
    </location>
</feature>
<feature type="transmembrane region" description="Helical" evidence="1">
    <location>
        <begin position="135"/>
        <end position="154"/>
    </location>
</feature>
<dbReference type="InterPro" id="IPR050706">
    <property type="entry name" value="Cyclic-di-GMP_PDE-like"/>
</dbReference>
<dbReference type="RefSeq" id="WP_188923967.1">
    <property type="nucleotide sequence ID" value="NZ_BMQI01000005.1"/>
</dbReference>
<feature type="transmembrane region" description="Helical" evidence="1">
    <location>
        <begin position="7"/>
        <end position="24"/>
    </location>
</feature>
<dbReference type="Pfam" id="PF00990">
    <property type="entry name" value="GGDEF"/>
    <property type="match status" value="1"/>
</dbReference>